<name>A0A8R1Y337_ONCVO</name>
<dbReference type="OMA" id="RSAQESM"/>
<accession>A0A8R1Y337</accession>
<proteinExistence type="predicted"/>
<dbReference type="AlphaFoldDB" id="A0A8R1Y337"/>
<dbReference type="Proteomes" id="UP000024404">
    <property type="component" value="Unassembled WGS sequence"/>
</dbReference>
<keyword evidence="2" id="KW-1185">Reference proteome</keyword>
<protein>
    <submittedName>
        <fullName evidence="1">Uncharacterized protein</fullName>
    </submittedName>
</protein>
<reference evidence="2" key="1">
    <citation type="submission" date="2013-10" db="EMBL/GenBank/DDBJ databases">
        <title>Genome sequencing of Onchocerca volvulus.</title>
        <authorList>
            <person name="Cotton J."/>
            <person name="Tsai J."/>
            <person name="Stanley E."/>
            <person name="Tracey A."/>
            <person name="Holroyd N."/>
            <person name="Lustigman S."/>
            <person name="Berriman M."/>
        </authorList>
    </citation>
    <scope>NUCLEOTIDE SEQUENCE</scope>
</reference>
<organism evidence="1 2">
    <name type="scientific">Onchocerca volvulus</name>
    <dbReference type="NCBI Taxonomy" id="6282"/>
    <lineage>
        <taxon>Eukaryota</taxon>
        <taxon>Metazoa</taxon>
        <taxon>Ecdysozoa</taxon>
        <taxon>Nematoda</taxon>
        <taxon>Chromadorea</taxon>
        <taxon>Rhabditida</taxon>
        <taxon>Spirurina</taxon>
        <taxon>Spiruromorpha</taxon>
        <taxon>Filarioidea</taxon>
        <taxon>Onchocercidae</taxon>
        <taxon>Onchocerca</taxon>
    </lineage>
</organism>
<sequence length="439" mass="49627">MERWYMEFVDIEGMELFMSGFVVMVYDDRLYMRKDNIQALSAINRVKGIWRALVIENLAHGLECERILKISSVSFGSILPDDFNSIAFECVKKLVKELSCASEQSSSILSAKCDGNKRSTLFNNFPYIAVYFTNDDTSDALSPSLRSFVILTSFAQDSWSATRLLSKVCPIILPALRRSAQESMGYLNIMSVLISYVMTSPVEDNDNTDIELRANFQMLKNFVDTVVVMNEMLQSNIQPNEAVKSALKMAVEFMITIPNYTNPSVMNKMIVDLNRNIEQLSTNFALINSTVMSNKYQTKTSSQTDAHVIAISLCDRLTRLNGIEGIGIVSPLFKSLKSIAVVSNPMIAVNQKVIAEQNRTSNVLEIRIASFMNIDTPVSRHPESLKRKDSYKVLIPISKKKKMCRNLNSFADAKGNQRMNTKKNIKNQTKITDFFKKYS</sequence>
<reference evidence="1" key="2">
    <citation type="submission" date="2022-06" db="UniProtKB">
        <authorList>
            <consortium name="EnsemblMetazoa"/>
        </authorList>
    </citation>
    <scope>IDENTIFICATION</scope>
</reference>
<evidence type="ECO:0000313" key="1">
    <source>
        <dbReference type="EnsemblMetazoa" id="OVOC5618.1"/>
    </source>
</evidence>
<dbReference type="EMBL" id="CMVM020000161">
    <property type="status" value="NOT_ANNOTATED_CDS"/>
    <property type="molecule type" value="Genomic_DNA"/>
</dbReference>
<dbReference type="EnsemblMetazoa" id="OVOC5618.1">
    <property type="protein sequence ID" value="OVOC5618.1"/>
    <property type="gene ID" value="WBGene00242427"/>
</dbReference>
<evidence type="ECO:0000313" key="2">
    <source>
        <dbReference type="Proteomes" id="UP000024404"/>
    </source>
</evidence>